<evidence type="ECO:0000313" key="12">
    <source>
        <dbReference type="Proteomes" id="UP000179769"/>
    </source>
</evidence>
<protein>
    <recommendedName>
        <fullName evidence="9">Ribokinase</fullName>
        <shortName evidence="9">RK</shortName>
        <ecNumber evidence="9">2.7.1.15</ecNumber>
    </recommendedName>
</protein>
<dbReference type="EMBL" id="MAXA01000261">
    <property type="protein sequence ID" value="OHV20915.1"/>
    <property type="molecule type" value="Genomic_DNA"/>
</dbReference>
<reference evidence="12" key="1">
    <citation type="submission" date="2016-07" db="EMBL/GenBank/DDBJ databases">
        <title>Frankia sp. NRRL B-16219 Genome sequencing.</title>
        <authorList>
            <person name="Ghodhbane-Gtari F."/>
            <person name="Swanson E."/>
            <person name="Gueddou A."/>
            <person name="Louati M."/>
            <person name="Nouioui I."/>
            <person name="Hezbri K."/>
            <person name="Abebe-Akele F."/>
            <person name="Simpson S."/>
            <person name="Morris K."/>
            <person name="Thomas K."/>
            <person name="Gtari M."/>
            <person name="Tisa L.S."/>
        </authorList>
    </citation>
    <scope>NUCLEOTIDE SEQUENCE [LARGE SCALE GENOMIC DNA]</scope>
    <source>
        <strain evidence="12">NRRL B-16219</strain>
    </source>
</reference>
<dbReference type="AlphaFoldDB" id="A0A1S1PJ19"/>
<comment type="subunit">
    <text evidence="9">Homodimer.</text>
</comment>
<comment type="function">
    <text evidence="9">Catalyzes the phosphorylation of ribose at O-5 in a reaction requiring ATP and magnesium. The resulting D-ribose-5-phosphate can then be used either for sythesis of nucleotides, histidine, and tryptophan, or as a component of the pentose phosphate pathway.</text>
</comment>
<evidence type="ECO:0000256" key="9">
    <source>
        <dbReference type="HAMAP-Rule" id="MF_01987"/>
    </source>
</evidence>
<dbReference type="InterPro" id="IPR029056">
    <property type="entry name" value="Ribokinase-like"/>
</dbReference>
<dbReference type="HAMAP" id="MF_01987">
    <property type="entry name" value="Ribokinase"/>
    <property type="match status" value="1"/>
</dbReference>
<feature type="binding site" evidence="9">
    <location>
        <position position="256"/>
    </location>
    <ligand>
        <name>substrate</name>
    </ligand>
</feature>
<comment type="pathway">
    <text evidence="9">Carbohydrate metabolism; D-ribose degradation; D-ribose 5-phosphate from beta-D-ribopyranose: step 2/2.</text>
</comment>
<comment type="subcellular location">
    <subcellularLocation>
        <location evidence="9">Cytoplasm</location>
    </subcellularLocation>
</comment>
<dbReference type="OrthoDB" id="9775849at2"/>
<keyword evidence="3 9" id="KW-0547">Nucleotide-binding</keyword>
<name>A0A1S1PJ19_9ACTN</name>
<dbReference type="InterPro" id="IPR002139">
    <property type="entry name" value="Ribo/fructo_kinase"/>
</dbReference>
<feature type="binding site" evidence="9">
    <location>
        <position position="250"/>
    </location>
    <ligand>
        <name>K(+)</name>
        <dbReference type="ChEBI" id="CHEBI:29103"/>
    </ligand>
</feature>
<evidence type="ECO:0000256" key="1">
    <source>
        <dbReference type="ARBA" id="ARBA00022679"/>
    </source>
</evidence>
<feature type="active site" description="Proton acceptor" evidence="9">
    <location>
        <position position="256"/>
    </location>
</feature>
<feature type="binding site" evidence="9">
    <location>
        <begin position="255"/>
        <end position="256"/>
    </location>
    <ligand>
        <name>ATP</name>
        <dbReference type="ChEBI" id="CHEBI:30616"/>
    </ligand>
</feature>
<feature type="binding site" evidence="9">
    <location>
        <position position="291"/>
    </location>
    <ligand>
        <name>K(+)</name>
        <dbReference type="ChEBI" id="CHEBI:29103"/>
    </ligand>
</feature>
<feature type="binding site" evidence="9">
    <location>
        <position position="193"/>
    </location>
    <ligand>
        <name>ATP</name>
        <dbReference type="ChEBI" id="CHEBI:30616"/>
    </ligand>
</feature>
<dbReference type="CDD" id="cd01174">
    <property type="entry name" value="ribokinase"/>
    <property type="match status" value="1"/>
</dbReference>
<keyword evidence="2 9" id="KW-0479">Metal-binding</keyword>
<feature type="binding site" evidence="9">
    <location>
        <position position="295"/>
    </location>
    <ligand>
        <name>K(+)</name>
        <dbReference type="ChEBI" id="CHEBI:29103"/>
    </ligand>
</feature>
<dbReference type="Pfam" id="PF00294">
    <property type="entry name" value="PfkB"/>
    <property type="match status" value="1"/>
</dbReference>
<dbReference type="PANTHER" id="PTHR10584">
    <property type="entry name" value="SUGAR KINASE"/>
    <property type="match status" value="1"/>
</dbReference>
<dbReference type="GO" id="GO:0046872">
    <property type="term" value="F:metal ion binding"/>
    <property type="evidence" value="ECO:0007669"/>
    <property type="project" value="UniProtKB-KW"/>
</dbReference>
<evidence type="ECO:0000313" key="11">
    <source>
        <dbReference type="EMBL" id="OHV20915.1"/>
    </source>
</evidence>
<comment type="caution">
    <text evidence="9">Lacks conserved residue(s) required for the propagation of feature annotation.</text>
</comment>
<feature type="binding site" evidence="9">
    <location>
        <position position="252"/>
    </location>
    <ligand>
        <name>K(+)</name>
        <dbReference type="ChEBI" id="CHEBI:29103"/>
    </ligand>
</feature>
<evidence type="ECO:0000256" key="7">
    <source>
        <dbReference type="ARBA" id="ARBA00022958"/>
    </source>
</evidence>
<gene>
    <name evidence="9" type="primary">rbsK</name>
    <name evidence="11" type="ORF">BBK14_27620</name>
</gene>
<dbReference type="GO" id="GO:0019303">
    <property type="term" value="P:D-ribose catabolic process"/>
    <property type="evidence" value="ECO:0007669"/>
    <property type="project" value="UniProtKB-UniRule"/>
</dbReference>
<keyword evidence="5 9" id="KW-0067">ATP-binding</keyword>
<evidence type="ECO:0000256" key="3">
    <source>
        <dbReference type="ARBA" id="ARBA00022741"/>
    </source>
</evidence>
<dbReference type="PRINTS" id="PR00990">
    <property type="entry name" value="RIBOKINASE"/>
</dbReference>
<comment type="cofactor">
    <cofactor evidence="9">
        <name>Mg(2+)</name>
        <dbReference type="ChEBI" id="CHEBI:18420"/>
    </cofactor>
    <text evidence="9">Requires a divalent cation, most likely magnesium in vivo, as an electrophilic catalyst to aid phosphoryl group transfer. It is the chelate of the metal and the nucleotide that is the actual substrate.</text>
</comment>
<dbReference type="PANTHER" id="PTHR10584:SF166">
    <property type="entry name" value="RIBOKINASE"/>
    <property type="match status" value="1"/>
</dbReference>
<dbReference type="GO" id="GO:0004747">
    <property type="term" value="F:ribokinase activity"/>
    <property type="evidence" value="ECO:0007669"/>
    <property type="project" value="UniProtKB-UniRule"/>
</dbReference>
<comment type="catalytic activity">
    <reaction evidence="9">
        <text>D-ribose + ATP = D-ribose 5-phosphate + ADP + H(+)</text>
        <dbReference type="Rhea" id="RHEA:13697"/>
        <dbReference type="ChEBI" id="CHEBI:15378"/>
        <dbReference type="ChEBI" id="CHEBI:30616"/>
        <dbReference type="ChEBI" id="CHEBI:47013"/>
        <dbReference type="ChEBI" id="CHEBI:78346"/>
        <dbReference type="ChEBI" id="CHEBI:456216"/>
        <dbReference type="EC" id="2.7.1.15"/>
    </reaction>
</comment>
<dbReference type="UniPathway" id="UPA00916">
    <property type="reaction ID" value="UER00889"/>
</dbReference>
<feature type="domain" description="Carbohydrate kinase PfkB" evidence="10">
    <location>
        <begin position="15"/>
        <end position="298"/>
    </location>
</feature>
<evidence type="ECO:0000259" key="10">
    <source>
        <dbReference type="Pfam" id="PF00294"/>
    </source>
</evidence>
<dbReference type="GO" id="GO:0005829">
    <property type="term" value="C:cytosol"/>
    <property type="evidence" value="ECO:0007669"/>
    <property type="project" value="TreeGrafter"/>
</dbReference>
<feature type="binding site" evidence="9">
    <location>
        <position position="289"/>
    </location>
    <ligand>
        <name>K(+)</name>
        <dbReference type="ChEBI" id="CHEBI:29103"/>
    </ligand>
</feature>
<proteinExistence type="inferred from homology"/>
<evidence type="ECO:0000256" key="4">
    <source>
        <dbReference type="ARBA" id="ARBA00022777"/>
    </source>
</evidence>
<comment type="activity regulation">
    <text evidence="9">Activated by a monovalent cation that binds near, but not in, the active site. The most likely occupant of the site in vivo is potassium. Ion binding induces a conformational change that may alter substrate affinity.</text>
</comment>
<keyword evidence="4 9" id="KW-0418">Kinase</keyword>
<dbReference type="Proteomes" id="UP000179769">
    <property type="component" value="Unassembled WGS sequence"/>
</dbReference>
<feature type="binding site" evidence="9">
    <location>
        <position position="149"/>
    </location>
    <ligand>
        <name>substrate</name>
    </ligand>
</feature>
<organism evidence="11 12">
    <name type="scientific">Parafrankia soli</name>
    <dbReference type="NCBI Taxonomy" id="2599596"/>
    <lineage>
        <taxon>Bacteria</taxon>
        <taxon>Bacillati</taxon>
        <taxon>Actinomycetota</taxon>
        <taxon>Actinomycetes</taxon>
        <taxon>Frankiales</taxon>
        <taxon>Frankiaceae</taxon>
        <taxon>Parafrankia</taxon>
    </lineage>
</organism>
<evidence type="ECO:0000256" key="6">
    <source>
        <dbReference type="ARBA" id="ARBA00022842"/>
    </source>
</evidence>
<sequence length="306" mass="30459">MATRHSARRRPPVTIAVLGSANMDLVVRQPRLPRPGETLFGSSFTAVPGGKGLNQAVAAARAGGRVRFAGAVGDDEFGAALRARLAADGVDTAALATVGAPTGVAAVSVVDGGENSIVVVPGANQAVMALDDATRDLIARSGLLVTQFERPLGLVGEALAAARARGVTTVLTPAPVLPVPADLLELVDILVPNAAEACELAGTDDETAAARALSRTAGTVVMTRGPRGVLVARGGAVLAEVPARPVEAVDTTAAGDTLAGVMASVLAAGQGLDQAVRVAVIAASIAVTRPGASSSMPTWAEIAALL</sequence>
<dbReference type="EC" id="2.7.1.15" evidence="9"/>
<dbReference type="InterPro" id="IPR011611">
    <property type="entry name" value="PfkB_dom"/>
</dbReference>
<evidence type="ECO:0000256" key="2">
    <source>
        <dbReference type="ARBA" id="ARBA00022723"/>
    </source>
</evidence>
<dbReference type="SUPFAM" id="SSF53613">
    <property type="entry name" value="Ribokinase-like"/>
    <property type="match status" value="1"/>
</dbReference>
<keyword evidence="9" id="KW-0963">Cytoplasm</keyword>
<feature type="binding site" evidence="9">
    <location>
        <begin position="22"/>
        <end position="24"/>
    </location>
    <ligand>
        <name>substrate</name>
    </ligand>
</feature>
<feature type="binding site" evidence="9">
    <location>
        <begin position="223"/>
        <end position="228"/>
    </location>
    <ligand>
        <name>ATP</name>
        <dbReference type="ChEBI" id="CHEBI:30616"/>
    </ligand>
</feature>
<comment type="caution">
    <text evidence="11">The sequence shown here is derived from an EMBL/GenBank/DDBJ whole genome shotgun (WGS) entry which is preliminary data.</text>
</comment>
<dbReference type="Gene3D" id="3.40.1190.20">
    <property type="match status" value="1"/>
</dbReference>
<comment type="similarity">
    <text evidence="9">Belongs to the carbohydrate kinase PfkB family. Ribokinase subfamily.</text>
</comment>
<keyword evidence="1 9" id="KW-0808">Transferase</keyword>
<feature type="binding site" evidence="9">
    <location>
        <position position="286"/>
    </location>
    <ligand>
        <name>K(+)</name>
        <dbReference type="ChEBI" id="CHEBI:29103"/>
    </ligand>
</feature>
<keyword evidence="12" id="KW-1185">Reference proteome</keyword>
<keyword evidence="8 9" id="KW-0119">Carbohydrate metabolism</keyword>
<evidence type="ECO:0000256" key="5">
    <source>
        <dbReference type="ARBA" id="ARBA00022840"/>
    </source>
</evidence>
<feature type="binding site" evidence="9">
    <location>
        <begin position="50"/>
        <end position="54"/>
    </location>
    <ligand>
        <name>substrate</name>
    </ligand>
</feature>
<accession>A0A1S1PJ19</accession>
<dbReference type="GO" id="GO:0005524">
    <property type="term" value="F:ATP binding"/>
    <property type="evidence" value="ECO:0007669"/>
    <property type="project" value="UniProtKB-UniRule"/>
</dbReference>
<evidence type="ECO:0000256" key="8">
    <source>
        <dbReference type="ARBA" id="ARBA00023277"/>
    </source>
</evidence>
<keyword evidence="6 9" id="KW-0460">Magnesium</keyword>
<dbReference type="InterPro" id="IPR011877">
    <property type="entry name" value="Ribokinase"/>
</dbReference>
<keyword evidence="7 9" id="KW-0630">Potassium</keyword>